<gene>
    <name evidence="5" type="ORF">CPM_0286</name>
    <name evidence="4" type="ORF">CSP5_0317</name>
</gene>
<dbReference type="EMBL" id="LT671858">
    <property type="protein sequence ID" value="SIM38265.1"/>
    <property type="molecule type" value="Genomic_DNA"/>
</dbReference>
<evidence type="ECO:0000256" key="2">
    <source>
        <dbReference type="ARBA" id="ARBA00023315"/>
    </source>
</evidence>
<name>A0A1N5SQP1_9ARCH</name>
<reference evidence="6" key="3">
    <citation type="submission" date="2016-06" db="EMBL/GenBank/DDBJ databases">
        <authorList>
            <person name="Toshchakov V.S."/>
        </authorList>
    </citation>
    <scope>NUCLEOTIDE SEQUENCE [LARGE SCALE GENOMIC DNA]</scope>
    <source>
        <strain>PM4 (JCM 30641</strain>
        <strain evidence="6">\VKM B-2940)</strain>
    </source>
</reference>
<dbReference type="SUPFAM" id="SSF55729">
    <property type="entry name" value="Acyl-CoA N-acyltransferases (Nat)"/>
    <property type="match status" value="1"/>
</dbReference>
<proteinExistence type="predicted"/>
<evidence type="ECO:0000313" key="5">
    <source>
        <dbReference type="EMBL" id="SJK84172.1"/>
    </source>
</evidence>
<evidence type="ECO:0000256" key="1">
    <source>
        <dbReference type="ARBA" id="ARBA00022679"/>
    </source>
</evidence>
<dbReference type="Pfam" id="PF00583">
    <property type="entry name" value="Acetyltransf_1"/>
    <property type="match status" value="1"/>
</dbReference>
<accession>A0A1N5SQP1</accession>
<dbReference type="Proteomes" id="UP000195607">
    <property type="component" value="Chromosome I"/>
</dbReference>
<dbReference type="PANTHER" id="PTHR42919:SF8">
    <property type="entry name" value="N-ALPHA-ACETYLTRANSFERASE 50"/>
    <property type="match status" value="1"/>
</dbReference>
<evidence type="ECO:0000313" key="4">
    <source>
        <dbReference type="EMBL" id="SIM38265.1"/>
    </source>
</evidence>
<dbReference type="InterPro" id="IPR000182">
    <property type="entry name" value="GNAT_dom"/>
</dbReference>
<keyword evidence="1 4" id="KW-0808">Transferase</keyword>
<dbReference type="InterPro" id="IPR051556">
    <property type="entry name" value="N-term/lysine_N-AcTrnsfr"/>
</dbReference>
<dbReference type="EMBL" id="LT719092">
    <property type="protein sequence ID" value="SJK84172.1"/>
    <property type="molecule type" value="Genomic_DNA"/>
</dbReference>
<dbReference type="KEGG" id="cdiv:CPM_0286"/>
<dbReference type="STRING" id="1673428.CPM_0286"/>
<keyword evidence="6" id="KW-1185">Reference proteome</keyword>
<dbReference type="PANTHER" id="PTHR42919">
    <property type="entry name" value="N-ALPHA-ACETYLTRANSFERASE"/>
    <property type="match status" value="1"/>
</dbReference>
<evidence type="ECO:0000259" key="3">
    <source>
        <dbReference type="PROSITE" id="PS51186"/>
    </source>
</evidence>
<dbReference type="Proteomes" id="UP000187822">
    <property type="component" value="Chromosome I"/>
</dbReference>
<feature type="domain" description="N-acetyltransferase" evidence="3">
    <location>
        <begin position="9"/>
        <end position="153"/>
    </location>
</feature>
<organism evidence="4 7">
    <name type="scientific">Cuniculiplasma divulgatum</name>
    <dbReference type="NCBI Taxonomy" id="1673428"/>
    <lineage>
        <taxon>Archaea</taxon>
        <taxon>Methanobacteriati</taxon>
        <taxon>Thermoplasmatota</taxon>
        <taxon>Thermoplasmata</taxon>
        <taxon>Thermoplasmatales</taxon>
        <taxon>Cuniculiplasmataceae</taxon>
        <taxon>Cuniculiplasma</taxon>
    </lineage>
</organism>
<reference evidence="4 7" key="1">
    <citation type="submission" date="2016-04" db="EMBL/GenBank/DDBJ databases">
        <authorList>
            <person name="Evans L.H."/>
            <person name="Alamgir A."/>
            <person name="Owens N."/>
            <person name="Weber N.D."/>
            <person name="Virtaneva K."/>
            <person name="Barbian K."/>
            <person name="Babar A."/>
            <person name="Rosenke K."/>
        </authorList>
    </citation>
    <scope>NUCLEOTIDE SEQUENCE [LARGE SCALE GENOMIC DNA]</scope>
    <source>
        <strain evidence="4">S5</strain>
        <strain evidence="7">S5(T) (JCM 30642 \VKM B-2941)</strain>
    </source>
</reference>
<dbReference type="AlphaFoldDB" id="A0A1N5SQP1"/>
<dbReference type="GO" id="GO:0016747">
    <property type="term" value="F:acyltransferase activity, transferring groups other than amino-acyl groups"/>
    <property type="evidence" value="ECO:0007669"/>
    <property type="project" value="InterPro"/>
</dbReference>
<reference evidence="5" key="2">
    <citation type="submission" date="2016-06" db="EMBL/GenBank/DDBJ databases">
        <authorList>
            <person name="Olsen C.W."/>
            <person name="Carey S."/>
            <person name="Hinshaw L."/>
            <person name="Karasin A.I."/>
        </authorList>
    </citation>
    <scope>NUCLEOTIDE SEQUENCE [LARGE SCALE GENOMIC DNA]</scope>
    <source>
        <strain evidence="5">PM4</strain>
    </source>
</reference>
<sequence length="153" mass="18214">MQREELQEHVVRRIEPYEIKRAMEISQKSLSERYSRDLMMEIYQGWPDGFIVYSVRDRIFGFLAGKKVTQSEARILMLATEEKYRSLGIGGEIIENFIQTCQIYGFITVRLEVRTDNRRGIEFYQRHGFMVTSILRNYYSDGSDAYVMWKQLV</sequence>
<dbReference type="CDD" id="cd04301">
    <property type="entry name" value="NAT_SF"/>
    <property type="match status" value="1"/>
</dbReference>
<dbReference type="Gene3D" id="3.40.630.30">
    <property type="match status" value="1"/>
</dbReference>
<dbReference type="PROSITE" id="PS51186">
    <property type="entry name" value="GNAT"/>
    <property type="match status" value="1"/>
</dbReference>
<dbReference type="InterPro" id="IPR016181">
    <property type="entry name" value="Acyl_CoA_acyltransferase"/>
</dbReference>
<keyword evidence="2" id="KW-0012">Acyltransferase</keyword>
<evidence type="ECO:0000313" key="7">
    <source>
        <dbReference type="Proteomes" id="UP000195607"/>
    </source>
</evidence>
<protein>
    <submittedName>
        <fullName evidence="4">Ribosomal-protein-alanine acetyltransferase</fullName>
    </submittedName>
</protein>
<evidence type="ECO:0000313" key="6">
    <source>
        <dbReference type="Proteomes" id="UP000187822"/>
    </source>
</evidence>